<evidence type="ECO:0000256" key="1">
    <source>
        <dbReference type="SAM" id="SignalP"/>
    </source>
</evidence>
<proteinExistence type="predicted"/>
<name>A0ABU5RVT3_9CYAN</name>
<comment type="caution">
    <text evidence="2">The sequence shown here is derived from an EMBL/GenBank/DDBJ whole genome shotgun (WGS) entry which is preliminary data.</text>
</comment>
<protein>
    <recommendedName>
        <fullName evidence="4">PEP-CTERM sorting domain-containing protein</fullName>
    </recommendedName>
</protein>
<feature type="chain" id="PRO_5045411996" description="PEP-CTERM sorting domain-containing protein" evidence="1">
    <location>
        <begin position="37"/>
        <end position="232"/>
    </location>
</feature>
<organism evidence="2 3">
    <name type="scientific">Cyanobium gracile UHCC 0139</name>
    <dbReference type="NCBI Taxonomy" id="3110308"/>
    <lineage>
        <taxon>Bacteria</taxon>
        <taxon>Bacillati</taxon>
        <taxon>Cyanobacteriota</taxon>
        <taxon>Cyanophyceae</taxon>
        <taxon>Synechococcales</taxon>
        <taxon>Prochlorococcaceae</taxon>
        <taxon>Cyanobium</taxon>
    </lineage>
</organism>
<feature type="signal peptide" evidence="1">
    <location>
        <begin position="1"/>
        <end position="36"/>
    </location>
</feature>
<sequence length="232" mass="23560">MTMMRHSSVCGTFNGALFNAAPARLLLAAAVGTVFAAALSATPAKAAAITTCGIASDLSVGDKIISNIICSGVGADTEIRFDAAGLIYDFGTTISPPTQYGSIAYTIAIADPLAFEFQAVGLGAGCAFPELGGCTVTKNVNWGGGSTSLVAINGVPPATYLFAPGVSMLNIEDVFFAEGQTVVSVVNNSFIQRARQAPPDSVPGPLPVLGAAAAFGFSRKLRARIRKPAAVA</sequence>
<evidence type="ECO:0000313" key="2">
    <source>
        <dbReference type="EMBL" id="MEA5391872.1"/>
    </source>
</evidence>
<evidence type="ECO:0000313" key="3">
    <source>
        <dbReference type="Proteomes" id="UP001304461"/>
    </source>
</evidence>
<dbReference type="Proteomes" id="UP001304461">
    <property type="component" value="Unassembled WGS sequence"/>
</dbReference>
<evidence type="ECO:0008006" key="4">
    <source>
        <dbReference type="Google" id="ProtNLM"/>
    </source>
</evidence>
<gene>
    <name evidence="2" type="ORF">VB738_11450</name>
</gene>
<dbReference type="RefSeq" id="WP_323305854.1">
    <property type="nucleotide sequence ID" value="NZ_JAYGHX010000006.1"/>
</dbReference>
<dbReference type="EMBL" id="JAYGHX010000006">
    <property type="protein sequence ID" value="MEA5391872.1"/>
    <property type="molecule type" value="Genomic_DNA"/>
</dbReference>
<keyword evidence="3" id="KW-1185">Reference proteome</keyword>
<keyword evidence="1" id="KW-0732">Signal</keyword>
<reference evidence="2 3" key="1">
    <citation type="submission" date="2023-12" db="EMBL/GenBank/DDBJ databases">
        <title>Baltic Sea Cyanobacteria.</title>
        <authorList>
            <person name="Delbaje E."/>
            <person name="Fewer D.P."/>
            <person name="Shishido T.K."/>
        </authorList>
    </citation>
    <scope>NUCLEOTIDE SEQUENCE [LARGE SCALE GENOMIC DNA]</scope>
    <source>
        <strain evidence="2 3">UHCC 0139</strain>
    </source>
</reference>
<accession>A0ABU5RVT3</accession>